<evidence type="ECO:0000256" key="6">
    <source>
        <dbReference type="SAM" id="Phobius"/>
    </source>
</evidence>
<dbReference type="EMBL" id="JAVRFB010000003">
    <property type="protein sequence ID" value="MDT0401386.1"/>
    <property type="molecule type" value="Genomic_DNA"/>
</dbReference>
<keyword evidence="3 7" id="KW-0732">Signal</keyword>
<protein>
    <submittedName>
        <fullName evidence="9">Sortase-dependent protein</fullName>
    </submittedName>
</protein>
<comment type="caution">
    <text evidence="9">The sequence shown here is derived from an EMBL/GenBank/DDBJ whole genome shotgun (WGS) entry which is preliminary data.</text>
</comment>
<evidence type="ECO:0000256" key="1">
    <source>
        <dbReference type="ARBA" id="ARBA00022512"/>
    </source>
</evidence>
<keyword evidence="6" id="KW-1133">Transmembrane helix</keyword>
<feature type="signal peptide" evidence="7">
    <location>
        <begin position="1"/>
        <end position="25"/>
    </location>
</feature>
<evidence type="ECO:0000256" key="7">
    <source>
        <dbReference type="SAM" id="SignalP"/>
    </source>
</evidence>
<dbReference type="InterPro" id="IPR019931">
    <property type="entry name" value="LPXTG_anchor"/>
</dbReference>
<evidence type="ECO:0000259" key="8">
    <source>
        <dbReference type="PROSITE" id="PS50847"/>
    </source>
</evidence>
<keyword evidence="6" id="KW-0472">Membrane</keyword>
<keyword evidence="1" id="KW-0134">Cell wall</keyword>
<evidence type="ECO:0000256" key="4">
    <source>
        <dbReference type="ARBA" id="ARBA00023088"/>
    </source>
</evidence>
<evidence type="ECO:0000256" key="5">
    <source>
        <dbReference type="SAM" id="MobiDB-lite"/>
    </source>
</evidence>
<accession>A0ABU2QBG5</accession>
<dbReference type="RefSeq" id="WP_311709446.1">
    <property type="nucleotide sequence ID" value="NZ_JAVRFB010000003.1"/>
</dbReference>
<evidence type="ECO:0000256" key="2">
    <source>
        <dbReference type="ARBA" id="ARBA00022525"/>
    </source>
</evidence>
<evidence type="ECO:0000256" key="3">
    <source>
        <dbReference type="ARBA" id="ARBA00022729"/>
    </source>
</evidence>
<feature type="chain" id="PRO_5046943749" evidence="7">
    <location>
        <begin position="26"/>
        <end position="131"/>
    </location>
</feature>
<evidence type="ECO:0000313" key="9">
    <source>
        <dbReference type="EMBL" id="MDT0401386.1"/>
    </source>
</evidence>
<dbReference type="Proteomes" id="UP001180503">
    <property type="component" value="Unassembled WGS sequence"/>
</dbReference>
<proteinExistence type="predicted"/>
<dbReference type="PROSITE" id="PS50847">
    <property type="entry name" value="GRAM_POS_ANCHORING"/>
    <property type="match status" value="1"/>
</dbReference>
<keyword evidence="2" id="KW-0964">Secreted</keyword>
<organism evidence="9 10">
    <name type="scientific">Streptomyces edwardsiae</name>
    <dbReference type="NCBI Taxonomy" id="3075527"/>
    <lineage>
        <taxon>Bacteria</taxon>
        <taxon>Bacillati</taxon>
        <taxon>Actinomycetota</taxon>
        <taxon>Actinomycetes</taxon>
        <taxon>Kitasatosporales</taxon>
        <taxon>Streptomycetaceae</taxon>
        <taxon>Streptomyces</taxon>
    </lineage>
</organism>
<evidence type="ECO:0000313" key="10">
    <source>
        <dbReference type="Proteomes" id="UP001180503"/>
    </source>
</evidence>
<keyword evidence="6" id="KW-0812">Transmembrane</keyword>
<feature type="transmembrane region" description="Helical" evidence="6">
    <location>
        <begin position="105"/>
        <end position="123"/>
    </location>
</feature>
<keyword evidence="4" id="KW-0572">Peptidoglycan-anchor</keyword>
<feature type="region of interest" description="Disordered" evidence="5">
    <location>
        <begin position="24"/>
        <end position="92"/>
    </location>
</feature>
<feature type="domain" description="Gram-positive cocci surface proteins LPxTG" evidence="8">
    <location>
        <begin position="89"/>
        <end position="131"/>
    </location>
</feature>
<gene>
    <name evidence="9" type="ORF">RM528_05920</name>
</gene>
<reference evidence="10" key="1">
    <citation type="submission" date="2023-07" db="EMBL/GenBank/DDBJ databases">
        <title>30 novel species of actinomycetes from the DSMZ collection.</title>
        <authorList>
            <person name="Nouioui I."/>
        </authorList>
    </citation>
    <scope>NUCLEOTIDE SEQUENCE [LARGE SCALE GENOMIC DNA]</scope>
    <source>
        <strain evidence="10">DSM 41635</strain>
    </source>
</reference>
<name>A0ABU2QBG5_9ACTN</name>
<sequence>MRRTVLGAAALACTAVLASAVPAFADGPSPVSEATVVPSEAAPAPVDATEPSPVPAPVDATEPSPVPAATDSPDGSEAPGEVTVVPSGAPDTGVAAQESTAHGTLIGGGAAAVLAAGGVVFLVRRRRATTA</sequence>